<gene>
    <name evidence="8" type="ORF">scyTo_0023680</name>
</gene>
<keyword evidence="9" id="KW-1185">Reference proteome</keyword>
<evidence type="ECO:0000256" key="7">
    <source>
        <dbReference type="SAM" id="Phobius"/>
    </source>
</evidence>
<dbReference type="EMBL" id="BFAA01032367">
    <property type="protein sequence ID" value="GCB82780.1"/>
    <property type="molecule type" value="Genomic_DNA"/>
</dbReference>
<dbReference type="GO" id="GO:0015293">
    <property type="term" value="F:symporter activity"/>
    <property type="evidence" value="ECO:0007669"/>
    <property type="project" value="TreeGrafter"/>
</dbReference>
<reference evidence="8 9" key="1">
    <citation type="journal article" date="2018" name="Nat. Ecol. Evol.">
        <title>Shark genomes provide insights into elasmobranch evolution and the origin of vertebrates.</title>
        <authorList>
            <person name="Hara Y"/>
            <person name="Yamaguchi K"/>
            <person name="Onimaru K"/>
            <person name="Kadota M"/>
            <person name="Koyanagi M"/>
            <person name="Keeley SD"/>
            <person name="Tatsumi K"/>
            <person name="Tanaka K"/>
            <person name="Motone F"/>
            <person name="Kageyama Y"/>
            <person name="Nozu R"/>
            <person name="Adachi N"/>
            <person name="Nishimura O"/>
            <person name="Nakagawa R"/>
            <person name="Tanegashima C"/>
            <person name="Kiyatake I"/>
            <person name="Matsumoto R"/>
            <person name="Murakumo K"/>
            <person name="Nishida K"/>
            <person name="Terakita A"/>
            <person name="Kuratani S"/>
            <person name="Sato K"/>
            <person name="Hyodo S Kuraku.S."/>
        </authorList>
    </citation>
    <scope>NUCLEOTIDE SEQUENCE [LARGE SCALE GENOMIC DNA]</scope>
</reference>
<dbReference type="PANTHER" id="PTHR42985:SF45">
    <property type="entry name" value="SODIUM_IODIDE COTRANSPORTER-LIKE"/>
    <property type="match status" value="1"/>
</dbReference>
<evidence type="ECO:0000256" key="1">
    <source>
        <dbReference type="ARBA" id="ARBA00004651"/>
    </source>
</evidence>
<accession>A0A401QBM7</accession>
<keyword evidence="7" id="KW-0812">Transmembrane</keyword>
<keyword evidence="6" id="KW-0739">Sodium transport</keyword>
<protein>
    <submittedName>
        <fullName evidence="8">Uncharacterized protein</fullName>
    </submittedName>
</protein>
<keyword evidence="7" id="KW-1133">Transmembrane helix</keyword>
<dbReference type="GO" id="GO:0005886">
    <property type="term" value="C:plasma membrane"/>
    <property type="evidence" value="ECO:0007669"/>
    <property type="project" value="UniProtKB-SubCell"/>
</dbReference>
<name>A0A401QBM7_SCYTO</name>
<dbReference type="PROSITE" id="PS50283">
    <property type="entry name" value="NA_SOLUT_SYMP_3"/>
    <property type="match status" value="1"/>
</dbReference>
<evidence type="ECO:0000313" key="8">
    <source>
        <dbReference type="EMBL" id="GCB82780.1"/>
    </source>
</evidence>
<dbReference type="AlphaFoldDB" id="A0A401QBM7"/>
<evidence type="ECO:0000256" key="5">
    <source>
        <dbReference type="ARBA" id="ARBA00023065"/>
    </source>
</evidence>
<keyword evidence="4" id="KW-0915">Sodium</keyword>
<dbReference type="OrthoDB" id="6132759at2759"/>
<dbReference type="STRING" id="75743.A0A401QBM7"/>
<feature type="transmembrane region" description="Helical" evidence="7">
    <location>
        <begin position="12"/>
        <end position="31"/>
    </location>
</feature>
<keyword evidence="2" id="KW-0813">Transport</keyword>
<dbReference type="PANTHER" id="PTHR42985">
    <property type="entry name" value="SODIUM-COUPLED MONOCARBOXYLATE TRANSPORTER"/>
    <property type="match status" value="1"/>
</dbReference>
<dbReference type="GO" id="GO:0006814">
    <property type="term" value="P:sodium ion transport"/>
    <property type="evidence" value="ECO:0007669"/>
    <property type="project" value="UniProtKB-KW"/>
</dbReference>
<comment type="subcellular location">
    <subcellularLocation>
        <location evidence="1">Cell membrane</location>
        <topology evidence="1">Multi-pass membrane protein</topology>
    </subcellularLocation>
</comment>
<comment type="caution">
    <text evidence="8">The sequence shown here is derived from an EMBL/GenBank/DDBJ whole genome shotgun (WGS) entry which is preliminary data.</text>
</comment>
<dbReference type="Proteomes" id="UP000288216">
    <property type="component" value="Unassembled WGS sequence"/>
</dbReference>
<evidence type="ECO:0000256" key="6">
    <source>
        <dbReference type="ARBA" id="ARBA00023201"/>
    </source>
</evidence>
<dbReference type="InterPro" id="IPR051163">
    <property type="entry name" value="Sodium:Solute_Symporter_SSF"/>
</dbReference>
<evidence type="ECO:0000256" key="2">
    <source>
        <dbReference type="ARBA" id="ARBA00022448"/>
    </source>
</evidence>
<dbReference type="InterPro" id="IPR001734">
    <property type="entry name" value="Na/solute_symporter"/>
</dbReference>
<evidence type="ECO:0000256" key="4">
    <source>
        <dbReference type="ARBA" id="ARBA00023053"/>
    </source>
</evidence>
<organism evidence="8 9">
    <name type="scientific">Scyliorhinus torazame</name>
    <name type="common">Cloudy catshark</name>
    <name type="synonym">Catulus torazame</name>
    <dbReference type="NCBI Taxonomy" id="75743"/>
    <lineage>
        <taxon>Eukaryota</taxon>
        <taxon>Metazoa</taxon>
        <taxon>Chordata</taxon>
        <taxon>Craniata</taxon>
        <taxon>Vertebrata</taxon>
        <taxon>Chondrichthyes</taxon>
        <taxon>Elasmobranchii</taxon>
        <taxon>Galeomorphii</taxon>
        <taxon>Galeoidea</taxon>
        <taxon>Carcharhiniformes</taxon>
        <taxon>Scyliorhinidae</taxon>
        <taxon>Scyliorhinus</taxon>
    </lineage>
</organism>
<keyword evidence="5" id="KW-0406">Ion transport</keyword>
<evidence type="ECO:0000313" key="9">
    <source>
        <dbReference type="Proteomes" id="UP000288216"/>
    </source>
</evidence>
<proteinExistence type="predicted"/>
<sequence length="69" mass="7467">MSVRNVLQVWDYVVFAAMLVVSTAIGFYFAFKPGKTKGGTTEEFLLGSRQISAFPIALSLATSFLSAIT</sequence>
<feature type="transmembrane region" description="Helical" evidence="7">
    <location>
        <begin position="51"/>
        <end position="68"/>
    </location>
</feature>
<keyword evidence="7" id="KW-0472">Membrane</keyword>
<feature type="non-terminal residue" evidence="8">
    <location>
        <position position="69"/>
    </location>
</feature>
<evidence type="ECO:0000256" key="3">
    <source>
        <dbReference type="ARBA" id="ARBA00022475"/>
    </source>
</evidence>
<keyword evidence="3" id="KW-1003">Cell membrane</keyword>